<dbReference type="PROSITE" id="PS50157">
    <property type="entry name" value="ZINC_FINGER_C2H2_2"/>
    <property type="match status" value="1"/>
</dbReference>
<sequence>MMDYSINDNQDHSVTAEGFLEQQVNDRSVSPVMPRITSVFSLQTGDGMSCLAPEENQLLLDALKATSVFDENFCSGSQCPQSSPPSFPEKQTSTFSATNKMDLHNYSIKQNCWATQLDSLNDSCVLGIDKSLGEKRTQQTLSPSVSSNCTLPNVAKLNTLLKTHSAEIINQQLLKDAIRTSANGSSNSSIAPVTLLGPLRLAGIAKSVVIQPSQKGSAVPLHLTKQPRLQVVSGGSVPQPKVVTGNSASLPDKGSGLVLTFGNGALGAVASIVCGGNPQTLDRTNASAQGHTPVSDKIVQNTCSLTSDSRLDCMKTTPVNSLSFKDPLPKDPVSTVFDHHSYAKLTFDTNNSYTAEKGTLNINDQDKKKFIEPLENITSVSSNSPSIPLRHVTVLGCGNTHSTNIENVSDQQTVVLQCIAKKPTETKSEDAMTNSSSMPEENGPFPKKIFLKFIKSPSGESGMKSNQFLTNSMAFHSDAAGDLTKSLQQPSQTVLFAGGSPCILLPVNKPVLSTPANDSILPQLSAQASFKLPIPPAPRSSPIRSAEKRNTSKVSSVSSQRSATKPICRWDDEKSDELWQPRKSCNEKLVFRYSKRLKKKLENSANPLKTVSSSFELKETEQEQKNPQVKNIASKRSIVKTLRLVPFDHGQLIRCPRRNQPVIVLNHPDVDAPEVVNVMKTIKKCKGNVLKVVLSKRTISALLDACSSMQVAEKGFLLNQGKKIKPVSPVKERYVLKLKLKKTSKNNYQIVKNISNKAIEARFSCWFCGRIFDNQEDWVGHGQRHLMEATRDWNSLTCW</sequence>
<dbReference type="GO" id="GO:0008270">
    <property type="term" value="F:zinc ion binding"/>
    <property type="evidence" value="ECO:0007669"/>
    <property type="project" value="UniProtKB-KW"/>
</dbReference>
<evidence type="ECO:0000259" key="3">
    <source>
        <dbReference type="PROSITE" id="PS50157"/>
    </source>
</evidence>
<dbReference type="PROSITE" id="PS00028">
    <property type="entry name" value="ZINC_FINGER_C2H2_1"/>
    <property type="match status" value="1"/>
</dbReference>
<dbReference type="EMBL" id="BEZZ01000009">
    <property type="protein sequence ID" value="GCC22304.1"/>
    <property type="molecule type" value="Genomic_DNA"/>
</dbReference>
<protein>
    <recommendedName>
        <fullName evidence="3">C2H2-type domain-containing protein</fullName>
    </recommendedName>
</protein>
<evidence type="ECO:0000313" key="4">
    <source>
        <dbReference type="EMBL" id="GCC22304.1"/>
    </source>
</evidence>
<gene>
    <name evidence="4" type="ORF">chiPu_0000691</name>
</gene>
<dbReference type="STRING" id="137246.A0A401RVW9"/>
<reference evidence="4 5" key="1">
    <citation type="journal article" date="2018" name="Nat. Ecol. Evol.">
        <title>Shark genomes provide insights into elasmobranch evolution and the origin of vertebrates.</title>
        <authorList>
            <person name="Hara Y"/>
            <person name="Yamaguchi K"/>
            <person name="Onimaru K"/>
            <person name="Kadota M"/>
            <person name="Koyanagi M"/>
            <person name="Keeley SD"/>
            <person name="Tatsumi K"/>
            <person name="Tanaka K"/>
            <person name="Motone F"/>
            <person name="Kageyama Y"/>
            <person name="Nozu R"/>
            <person name="Adachi N"/>
            <person name="Nishimura O"/>
            <person name="Nakagawa R"/>
            <person name="Tanegashima C"/>
            <person name="Kiyatake I"/>
            <person name="Matsumoto R"/>
            <person name="Murakumo K"/>
            <person name="Nishida K"/>
            <person name="Terakita A"/>
            <person name="Kuratani S"/>
            <person name="Sato K"/>
            <person name="Hyodo S Kuraku.S."/>
        </authorList>
    </citation>
    <scope>NUCLEOTIDE SEQUENCE [LARGE SCALE GENOMIC DNA]</scope>
</reference>
<dbReference type="OrthoDB" id="6778897at2759"/>
<dbReference type="InterPro" id="IPR013087">
    <property type="entry name" value="Znf_C2H2_type"/>
</dbReference>
<evidence type="ECO:0000256" key="2">
    <source>
        <dbReference type="SAM" id="MobiDB-lite"/>
    </source>
</evidence>
<evidence type="ECO:0000256" key="1">
    <source>
        <dbReference type="PROSITE-ProRule" id="PRU00042"/>
    </source>
</evidence>
<accession>A0A401RVW9</accession>
<organism evidence="4 5">
    <name type="scientific">Chiloscyllium punctatum</name>
    <name type="common">Brownbanded bambooshark</name>
    <name type="synonym">Hemiscyllium punctatum</name>
    <dbReference type="NCBI Taxonomy" id="137246"/>
    <lineage>
        <taxon>Eukaryota</taxon>
        <taxon>Metazoa</taxon>
        <taxon>Chordata</taxon>
        <taxon>Craniata</taxon>
        <taxon>Vertebrata</taxon>
        <taxon>Chondrichthyes</taxon>
        <taxon>Elasmobranchii</taxon>
        <taxon>Galeomorphii</taxon>
        <taxon>Galeoidea</taxon>
        <taxon>Orectolobiformes</taxon>
        <taxon>Hemiscylliidae</taxon>
        <taxon>Chiloscyllium</taxon>
    </lineage>
</organism>
<keyword evidence="1" id="KW-0863">Zinc-finger</keyword>
<keyword evidence="1" id="KW-0479">Metal-binding</keyword>
<evidence type="ECO:0000313" key="5">
    <source>
        <dbReference type="Proteomes" id="UP000287033"/>
    </source>
</evidence>
<feature type="region of interest" description="Disordered" evidence="2">
    <location>
        <begin position="531"/>
        <end position="560"/>
    </location>
</feature>
<name>A0A401RVW9_CHIPU</name>
<proteinExistence type="predicted"/>
<feature type="domain" description="C2H2-type" evidence="3">
    <location>
        <begin position="763"/>
        <end position="790"/>
    </location>
</feature>
<comment type="caution">
    <text evidence="4">The sequence shown here is derived from an EMBL/GenBank/DDBJ whole genome shotgun (WGS) entry which is preliminary data.</text>
</comment>
<keyword evidence="1" id="KW-0862">Zinc</keyword>
<dbReference type="Proteomes" id="UP000287033">
    <property type="component" value="Unassembled WGS sequence"/>
</dbReference>
<keyword evidence="5" id="KW-1185">Reference proteome</keyword>
<dbReference type="AlphaFoldDB" id="A0A401RVW9"/>